<sequence>MVMIVAISAGTSACTDDDGGDGSSRLASEGPGAGDVVPGLSQDEIQRILDDARFSGEGLDLMVKESYERESGLRATTLAYCDGEPDSTDQLRLARSQRWWHNEAWPHPDDGGYLVGVEVVLYEHGGAGAAMASFADVPHTCPSAEYSSGATATFDEADVDRASLPWGAVALRDEWTYPDGMTTSGLIVAVPVKDLVGFLYIRGHEQTVRGRFAELAATLERNLDQAARELEAASTDGG</sequence>
<keyword evidence="3" id="KW-1185">Reference proteome</keyword>
<comment type="caution">
    <text evidence="2">The sequence shown here is derived from an EMBL/GenBank/DDBJ whole genome shotgun (WGS) entry which is preliminary data.</text>
</comment>
<name>A0A329QAN4_9ACTN</name>
<accession>A0A329QAN4</accession>
<protein>
    <submittedName>
        <fullName evidence="2">Uncharacterized protein</fullName>
    </submittedName>
</protein>
<evidence type="ECO:0000313" key="2">
    <source>
        <dbReference type="EMBL" id="RAW09287.1"/>
    </source>
</evidence>
<dbReference type="EMBL" id="QMIG01000047">
    <property type="protein sequence ID" value="RAW09287.1"/>
    <property type="molecule type" value="Genomic_DNA"/>
</dbReference>
<dbReference type="AlphaFoldDB" id="A0A329QAN4"/>
<reference evidence="2 3" key="1">
    <citation type="submission" date="2018-06" db="EMBL/GenBank/DDBJ databases">
        <title>Phytoactinopolyspora halophila sp. nov., a novel halophilic actinomycete isolated from a saline soil in China.</title>
        <authorList>
            <person name="Tang S.-K."/>
        </authorList>
    </citation>
    <scope>NUCLEOTIDE SEQUENCE [LARGE SCALE GENOMIC DNA]</scope>
    <source>
        <strain evidence="2 3">YIM 96934</strain>
    </source>
</reference>
<proteinExistence type="predicted"/>
<dbReference type="Proteomes" id="UP000250462">
    <property type="component" value="Unassembled WGS sequence"/>
</dbReference>
<organism evidence="2 3">
    <name type="scientific">Phytoactinopolyspora halophila</name>
    <dbReference type="NCBI Taxonomy" id="1981511"/>
    <lineage>
        <taxon>Bacteria</taxon>
        <taxon>Bacillati</taxon>
        <taxon>Actinomycetota</taxon>
        <taxon>Actinomycetes</taxon>
        <taxon>Jiangellales</taxon>
        <taxon>Jiangellaceae</taxon>
        <taxon>Phytoactinopolyspora</taxon>
    </lineage>
</organism>
<feature type="region of interest" description="Disordered" evidence="1">
    <location>
        <begin position="13"/>
        <end position="35"/>
    </location>
</feature>
<evidence type="ECO:0000256" key="1">
    <source>
        <dbReference type="SAM" id="MobiDB-lite"/>
    </source>
</evidence>
<gene>
    <name evidence="2" type="ORF">DPM12_21780</name>
</gene>
<evidence type="ECO:0000313" key="3">
    <source>
        <dbReference type="Proteomes" id="UP000250462"/>
    </source>
</evidence>